<gene>
    <name evidence="2" type="ORF">LV84_01956</name>
</gene>
<evidence type="ECO:0000259" key="1">
    <source>
        <dbReference type="Pfam" id="PF18765"/>
    </source>
</evidence>
<dbReference type="InterPro" id="IPR043519">
    <property type="entry name" value="NT_sf"/>
</dbReference>
<dbReference type="PANTHER" id="PTHR33933">
    <property type="entry name" value="NUCLEOTIDYLTRANSFERASE"/>
    <property type="match status" value="1"/>
</dbReference>
<dbReference type="Gene3D" id="3.30.460.10">
    <property type="entry name" value="Beta Polymerase, domain 2"/>
    <property type="match status" value="1"/>
</dbReference>
<organism evidence="2 3">
    <name type="scientific">Algoriphagus ratkowskyi</name>
    <dbReference type="NCBI Taxonomy" id="57028"/>
    <lineage>
        <taxon>Bacteria</taxon>
        <taxon>Pseudomonadati</taxon>
        <taxon>Bacteroidota</taxon>
        <taxon>Cytophagia</taxon>
        <taxon>Cytophagales</taxon>
        <taxon>Cyclobacteriaceae</taxon>
        <taxon>Algoriphagus</taxon>
    </lineage>
</organism>
<sequence length="113" mass="13041">MNMDLLAQDIGISNTHLQEIRDYAKKYSNIEKVIIYGSRAKGNYKPGSDLDLVLIGDHLEFRDQLNFSGDLDDSYQPYFFDVAIEGHIRNESLLDHVRRVGKVIYDKSDSQSW</sequence>
<dbReference type="PANTHER" id="PTHR33933:SF1">
    <property type="entry name" value="PROTEIN ADENYLYLTRANSFERASE MNTA-RELATED"/>
    <property type="match status" value="1"/>
</dbReference>
<dbReference type="InterPro" id="IPR041633">
    <property type="entry name" value="Polbeta"/>
</dbReference>
<dbReference type="AlphaFoldDB" id="A0A2W7REM2"/>
<evidence type="ECO:0000313" key="3">
    <source>
        <dbReference type="Proteomes" id="UP000249115"/>
    </source>
</evidence>
<proteinExistence type="predicted"/>
<accession>A0A2W7REM2</accession>
<protein>
    <submittedName>
        <fullName evidence="2">Nucleotidyltransferase-like protein</fullName>
    </submittedName>
</protein>
<dbReference type="InterPro" id="IPR052548">
    <property type="entry name" value="Type_VII_TA_antitoxin"/>
</dbReference>
<dbReference type="GO" id="GO:0016740">
    <property type="term" value="F:transferase activity"/>
    <property type="evidence" value="ECO:0007669"/>
    <property type="project" value="UniProtKB-KW"/>
</dbReference>
<dbReference type="SUPFAM" id="SSF81301">
    <property type="entry name" value="Nucleotidyltransferase"/>
    <property type="match status" value="1"/>
</dbReference>
<dbReference type="EMBL" id="QKZU01000007">
    <property type="protein sequence ID" value="PZX56830.1"/>
    <property type="molecule type" value="Genomic_DNA"/>
</dbReference>
<dbReference type="Pfam" id="PF18765">
    <property type="entry name" value="Polbeta"/>
    <property type="match status" value="1"/>
</dbReference>
<name>A0A2W7REM2_9BACT</name>
<dbReference type="Proteomes" id="UP000249115">
    <property type="component" value="Unassembled WGS sequence"/>
</dbReference>
<comment type="caution">
    <text evidence="2">The sequence shown here is derived from an EMBL/GenBank/DDBJ whole genome shotgun (WGS) entry which is preliminary data.</text>
</comment>
<feature type="domain" description="Polymerase beta nucleotidyltransferase" evidence="1">
    <location>
        <begin position="18"/>
        <end position="109"/>
    </location>
</feature>
<dbReference type="CDD" id="cd05403">
    <property type="entry name" value="NT_KNTase_like"/>
    <property type="match status" value="1"/>
</dbReference>
<reference evidence="2 3" key="1">
    <citation type="submission" date="2018-06" db="EMBL/GenBank/DDBJ databases">
        <title>Genomic Encyclopedia of Archaeal and Bacterial Type Strains, Phase II (KMG-II): from individual species to whole genera.</title>
        <authorList>
            <person name="Goeker M."/>
        </authorList>
    </citation>
    <scope>NUCLEOTIDE SEQUENCE [LARGE SCALE GENOMIC DNA]</scope>
    <source>
        <strain evidence="2 3">DSM 22686</strain>
    </source>
</reference>
<keyword evidence="2" id="KW-0808">Transferase</keyword>
<evidence type="ECO:0000313" key="2">
    <source>
        <dbReference type="EMBL" id="PZX56830.1"/>
    </source>
</evidence>